<protein>
    <submittedName>
        <fullName evidence="6">Membrane protein</fullName>
    </submittedName>
</protein>
<keyword evidence="4 5" id="KW-0472">Membrane</keyword>
<proteinExistence type="predicted"/>
<reference evidence="6 7" key="1">
    <citation type="submission" date="2014-01" db="EMBL/GenBank/DDBJ databases">
        <title>Sulfitobacter donghicola JCM 14565 Genome Sequencing.</title>
        <authorList>
            <person name="Lai Q."/>
            <person name="Hong Z."/>
        </authorList>
    </citation>
    <scope>NUCLEOTIDE SEQUENCE [LARGE SCALE GENOMIC DNA]</scope>
    <source>
        <strain evidence="6 7">JCM 14565</strain>
    </source>
</reference>
<accession>A0A073IFG6</accession>
<comment type="caution">
    <text evidence="6">The sequence shown here is derived from an EMBL/GenBank/DDBJ whole genome shotgun (WGS) entry which is preliminary data.</text>
</comment>
<feature type="transmembrane region" description="Helical" evidence="5">
    <location>
        <begin position="192"/>
        <end position="221"/>
    </location>
</feature>
<evidence type="ECO:0000313" key="7">
    <source>
        <dbReference type="Proteomes" id="UP000027734"/>
    </source>
</evidence>
<feature type="transmembrane region" description="Helical" evidence="5">
    <location>
        <begin position="153"/>
        <end position="171"/>
    </location>
</feature>
<gene>
    <name evidence="6" type="ORF">DSW25_12680</name>
</gene>
<feature type="transmembrane region" description="Helical" evidence="5">
    <location>
        <begin position="70"/>
        <end position="91"/>
    </location>
</feature>
<dbReference type="EMBL" id="JAMC01000004">
    <property type="protein sequence ID" value="KEJ89073.1"/>
    <property type="molecule type" value="Genomic_DNA"/>
</dbReference>
<evidence type="ECO:0000313" key="6">
    <source>
        <dbReference type="EMBL" id="KEJ89073.1"/>
    </source>
</evidence>
<dbReference type="AlphaFoldDB" id="A0A073IFG6"/>
<evidence type="ECO:0000256" key="2">
    <source>
        <dbReference type="ARBA" id="ARBA00022692"/>
    </source>
</evidence>
<dbReference type="STRING" id="1300350.Z948_1065"/>
<comment type="subcellular location">
    <subcellularLocation>
        <location evidence="1">Membrane</location>
        <topology evidence="1">Multi-pass membrane protein</topology>
    </subcellularLocation>
</comment>
<evidence type="ECO:0000256" key="1">
    <source>
        <dbReference type="ARBA" id="ARBA00004141"/>
    </source>
</evidence>
<keyword evidence="2 5" id="KW-0812">Transmembrane</keyword>
<evidence type="ECO:0000256" key="5">
    <source>
        <dbReference type="SAM" id="Phobius"/>
    </source>
</evidence>
<evidence type="ECO:0000256" key="4">
    <source>
        <dbReference type="ARBA" id="ARBA00023136"/>
    </source>
</evidence>
<name>A0A073IFG6_9RHOB</name>
<keyword evidence="3 5" id="KW-1133">Transmembrane helix</keyword>
<dbReference type="Proteomes" id="UP000027734">
    <property type="component" value="Unassembled WGS sequence"/>
</dbReference>
<dbReference type="eggNOG" id="COG2981">
    <property type="taxonomic scope" value="Bacteria"/>
</dbReference>
<dbReference type="OrthoDB" id="5421146at2"/>
<keyword evidence="7" id="KW-1185">Reference proteome</keyword>
<organism evidence="6 7">
    <name type="scientific">Sulfitobacter donghicola DSW-25 = KCTC 12864 = JCM 14565</name>
    <dbReference type="NCBI Taxonomy" id="1300350"/>
    <lineage>
        <taxon>Bacteria</taxon>
        <taxon>Pseudomonadati</taxon>
        <taxon>Pseudomonadota</taxon>
        <taxon>Alphaproteobacteria</taxon>
        <taxon>Rhodobacterales</taxon>
        <taxon>Roseobacteraceae</taxon>
        <taxon>Sulfitobacter</taxon>
    </lineage>
</organism>
<dbReference type="Pfam" id="PF07264">
    <property type="entry name" value="EI24"/>
    <property type="match status" value="1"/>
</dbReference>
<feature type="transmembrane region" description="Helical" evidence="5">
    <location>
        <begin position="129"/>
        <end position="147"/>
    </location>
</feature>
<dbReference type="RefSeq" id="WP_025058507.1">
    <property type="nucleotide sequence ID" value="NZ_JAMC01000004.1"/>
</dbReference>
<sequence length="245" mass="26887">MALSTIFSAFGLALGQLGDPRFRKVLLLGIGLTLALLIGAAAGFVWLIDWLAGESVWLPVLGEVKWLDDLFSWGAGALLLILSIFLMIPVASAITSMFLDDVADAVEAVHYPHLSQKPRTPLWEAFRDTVNFLGVIVAVNILALILYAAFAPIALFIFWAVNGLLLGREYYTLAAMRRVGRKRAKELRRKNFLTIWAAGTLMAMPLSVPILNLLVPILGAATFTHLFQMLPQGRPAPPSFPDHPR</sequence>
<feature type="transmembrane region" description="Helical" evidence="5">
    <location>
        <begin position="25"/>
        <end position="48"/>
    </location>
</feature>
<evidence type="ECO:0000256" key="3">
    <source>
        <dbReference type="ARBA" id="ARBA00022989"/>
    </source>
</evidence>
<dbReference type="InterPro" id="IPR059112">
    <property type="entry name" value="CysZ/EI24"/>
</dbReference>